<proteinExistence type="predicted"/>
<feature type="transmembrane region" description="Helical" evidence="2">
    <location>
        <begin position="20"/>
        <end position="43"/>
    </location>
</feature>
<dbReference type="AlphaFoldDB" id="A0A919TN89"/>
<reference evidence="3" key="1">
    <citation type="submission" date="2021-01" db="EMBL/GenBank/DDBJ databases">
        <title>Whole genome shotgun sequence of Actinoplanes siamensis NBRC 109076.</title>
        <authorList>
            <person name="Komaki H."/>
            <person name="Tamura T."/>
        </authorList>
    </citation>
    <scope>NUCLEOTIDE SEQUENCE</scope>
    <source>
        <strain evidence="3">NBRC 109076</strain>
    </source>
</reference>
<protein>
    <submittedName>
        <fullName evidence="3">Uncharacterized protein</fullName>
    </submittedName>
</protein>
<keyword evidence="2" id="KW-0472">Membrane</keyword>
<keyword evidence="4" id="KW-1185">Reference proteome</keyword>
<name>A0A919TN89_9ACTN</name>
<keyword evidence="2" id="KW-0812">Transmembrane</keyword>
<evidence type="ECO:0000313" key="3">
    <source>
        <dbReference type="EMBL" id="GIF07973.1"/>
    </source>
</evidence>
<dbReference type="Proteomes" id="UP000629619">
    <property type="component" value="Unassembled WGS sequence"/>
</dbReference>
<evidence type="ECO:0000313" key="4">
    <source>
        <dbReference type="Proteomes" id="UP000629619"/>
    </source>
</evidence>
<accession>A0A919TN89</accession>
<evidence type="ECO:0000256" key="1">
    <source>
        <dbReference type="SAM" id="MobiDB-lite"/>
    </source>
</evidence>
<gene>
    <name evidence="3" type="ORF">Asi03nite_55110</name>
</gene>
<organism evidence="3 4">
    <name type="scientific">Actinoplanes siamensis</name>
    <dbReference type="NCBI Taxonomy" id="1223317"/>
    <lineage>
        <taxon>Bacteria</taxon>
        <taxon>Bacillati</taxon>
        <taxon>Actinomycetota</taxon>
        <taxon>Actinomycetes</taxon>
        <taxon>Micromonosporales</taxon>
        <taxon>Micromonosporaceae</taxon>
        <taxon>Actinoplanes</taxon>
    </lineage>
</organism>
<feature type="region of interest" description="Disordered" evidence="1">
    <location>
        <begin position="64"/>
        <end position="86"/>
    </location>
</feature>
<comment type="caution">
    <text evidence="3">The sequence shown here is derived from an EMBL/GenBank/DDBJ whole genome shotgun (WGS) entry which is preliminary data.</text>
</comment>
<evidence type="ECO:0000256" key="2">
    <source>
        <dbReference type="SAM" id="Phobius"/>
    </source>
</evidence>
<keyword evidence="2" id="KW-1133">Transmembrane helix</keyword>
<dbReference type="EMBL" id="BOMW01000057">
    <property type="protein sequence ID" value="GIF07973.1"/>
    <property type="molecule type" value="Genomic_DNA"/>
</dbReference>
<sequence>MRRPARRADGGLLYLAVRRWFGHAAGLLAGAALAVTPVAVPMFRYDNPGALLAPLMTAAACPTERAGGGRDGGSGQSARTAAGVAENHTATTVAGTAIYDRTATG</sequence>